<evidence type="ECO:0000256" key="1">
    <source>
        <dbReference type="SAM" id="SignalP"/>
    </source>
</evidence>
<keyword evidence="1" id="KW-0732">Signal</keyword>
<reference evidence="4" key="1">
    <citation type="submission" date="2016-10" db="EMBL/GenBank/DDBJ databases">
        <authorList>
            <person name="Varghese N."/>
            <person name="Submissions S."/>
        </authorList>
    </citation>
    <scope>NUCLEOTIDE SEQUENCE [LARGE SCALE GENOMIC DNA]</scope>
    <source>
        <strain evidence="4">DSM 26348</strain>
    </source>
</reference>
<dbReference type="GO" id="GO:0016787">
    <property type="term" value="F:hydrolase activity"/>
    <property type="evidence" value="ECO:0007669"/>
    <property type="project" value="InterPro"/>
</dbReference>
<dbReference type="Gene3D" id="1.10.1130.10">
    <property type="entry name" value="Flavocytochrome C3, Chain A"/>
    <property type="match status" value="1"/>
</dbReference>
<evidence type="ECO:0000313" key="3">
    <source>
        <dbReference type="EMBL" id="SFI99955.1"/>
    </source>
</evidence>
<dbReference type="GO" id="GO:0030288">
    <property type="term" value="C:outer membrane-bounded periplasmic space"/>
    <property type="evidence" value="ECO:0007669"/>
    <property type="project" value="TreeGrafter"/>
</dbReference>
<dbReference type="EMBL" id="FOQD01000014">
    <property type="protein sequence ID" value="SFI99955.1"/>
    <property type="molecule type" value="Genomic_DNA"/>
</dbReference>
<dbReference type="InterPro" id="IPR029052">
    <property type="entry name" value="Metallo-depent_PP-like"/>
</dbReference>
<evidence type="ECO:0000313" key="4">
    <source>
        <dbReference type="Proteomes" id="UP000199518"/>
    </source>
</evidence>
<keyword evidence="4" id="KW-1185">Reference proteome</keyword>
<dbReference type="STRING" id="1576369.SAMN05421753_11496"/>
<organism evidence="3 4">
    <name type="scientific">Planctomicrobium piriforme</name>
    <dbReference type="NCBI Taxonomy" id="1576369"/>
    <lineage>
        <taxon>Bacteria</taxon>
        <taxon>Pseudomonadati</taxon>
        <taxon>Planctomycetota</taxon>
        <taxon>Planctomycetia</taxon>
        <taxon>Planctomycetales</taxon>
        <taxon>Planctomycetaceae</taxon>
        <taxon>Planctomicrobium</taxon>
    </lineage>
</organism>
<dbReference type="SUPFAM" id="SSF56300">
    <property type="entry name" value="Metallo-dependent phosphatases"/>
    <property type="match status" value="1"/>
</dbReference>
<name>A0A1I3MT94_9PLAN</name>
<gene>
    <name evidence="3" type="ORF">SAMN05421753_11496</name>
</gene>
<feature type="domain" description="Cytochrome c-552/4" evidence="2">
    <location>
        <begin position="374"/>
        <end position="457"/>
    </location>
</feature>
<dbReference type="Gene3D" id="3.60.21.10">
    <property type="match status" value="1"/>
</dbReference>
<dbReference type="InterPro" id="IPR036280">
    <property type="entry name" value="Multihaem_cyt_sf"/>
</dbReference>
<accession>A0A1I3MT94</accession>
<proteinExistence type="predicted"/>
<feature type="signal peptide" evidence="1">
    <location>
        <begin position="1"/>
        <end position="25"/>
    </location>
</feature>
<dbReference type="Pfam" id="PF13435">
    <property type="entry name" value="Cytochrome_C554"/>
    <property type="match status" value="1"/>
</dbReference>
<dbReference type="SUPFAM" id="SSF48695">
    <property type="entry name" value="Multiheme cytochromes"/>
    <property type="match status" value="1"/>
</dbReference>
<feature type="chain" id="PRO_5011635726" evidence="1">
    <location>
        <begin position="26"/>
        <end position="526"/>
    </location>
</feature>
<protein>
    <submittedName>
        <fullName evidence="3">Cytochrome c554 and c-prime</fullName>
    </submittedName>
</protein>
<dbReference type="OrthoDB" id="9814800at2"/>
<dbReference type="InterPro" id="IPR006179">
    <property type="entry name" value="5_nucleotidase/apyrase"/>
</dbReference>
<sequence>MSSSSPVRRRVRKTLAVALAGTWLAACLVACRPKPPESTGTTLPAKAPTAPPPLLADWKEPRAVILFTGDIHGYLEPCGCTEGQSGGFALRGDLLRQLREEKKWPTTALDVGGTLNDSRVTYPQTLIKFSIILKGLNELGYQGLALGKEELLLGAQQLFTEFTNVSSQPGFHVPFLGSNVTIFGSKELGTPSDTRIIEVGGLKIGVAAVTGMSTRSALENAGVLRDPNELQVQDPRTVLPGMLEKLKAEKPDLLVLLSASDMQESQALAKEFPDFNIVVTSESAEDPRPDPVYIDKTLLVQVGKKGKNAAVVGILPDGKLESTVIELKVDRFKDLPEMVDLMREYQERLKADWPALSAQSISDPKTGSFMGAESCKKCHTYAYSVWSNTKHAHAYESLAKGRPSEAEHWISRIYDPECLACHTTGWDPQKALRHASGFTDMQKTPLLAGQQCENCHGAGSKHVAAEEGWKPGAPVTPEQAAEREALRLTLSRAKTDVCLKCHDGDNSPHFDFDKYWPKVNHSGRKN</sequence>
<evidence type="ECO:0000259" key="2">
    <source>
        <dbReference type="Pfam" id="PF13435"/>
    </source>
</evidence>
<dbReference type="AlphaFoldDB" id="A0A1I3MT94"/>
<dbReference type="GO" id="GO:0009166">
    <property type="term" value="P:nucleotide catabolic process"/>
    <property type="evidence" value="ECO:0007669"/>
    <property type="project" value="InterPro"/>
</dbReference>
<dbReference type="Proteomes" id="UP000199518">
    <property type="component" value="Unassembled WGS sequence"/>
</dbReference>
<dbReference type="PANTHER" id="PTHR11575:SF24">
    <property type="entry name" value="5'-NUCLEOTIDASE"/>
    <property type="match status" value="1"/>
</dbReference>
<dbReference type="InterPro" id="IPR023155">
    <property type="entry name" value="Cyt_c-552/4"/>
</dbReference>
<dbReference type="PANTHER" id="PTHR11575">
    <property type="entry name" value="5'-NUCLEOTIDASE-RELATED"/>
    <property type="match status" value="1"/>
</dbReference>